<dbReference type="Proteomes" id="UP001595556">
    <property type="component" value="Unassembled WGS sequence"/>
</dbReference>
<evidence type="ECO:0000313" key="2">
    <source>
        <dbReference type="EMBL" id="MFC3148276.1"/>
    </source>
</evidence>
<comment type="similarity">
    <text evidence="1">Belongs to the CutA family.</text>
</comment>
<organism evidence="2 3">
    <name type="scientific">Piscinibacterium candidicorallinum</name>
    <dbReference type="NCBI Taxonomy" id="1793872"/>
    <lineage>
        <taxon>Bacteria</taxon>
        <taxon>Pseudomonadati</taxon>
        <taxon>Pseudomonadota</taxon>
        <taxon>Betaproteobacteria</taxon>
        <taxon>Burkholderiales</taxon>
        <taxon>Piscinibacterium</taxon>
    </lineage>
</organism>
<dbReference type="RefSeq" id="WP_377304056.1">
    <property type="nucleotide sequence ID" value="NZ_CP180191.1"/>
</dbReference>
<dbReference type="Pfam" id="PF03091">
    <property type="entry name" value="CutA1"/>
    <property type="match status" value="1"/>
</dbReference>
<evidence type="ECO:0000256" key="1">
    <source>
        <dbReference type="ARBA" id="ARBA00010169"/>
    </source>
</evidence>
<protein>
    <submittedName>
        <fullName evidence="2">Divalent-cation tolerance protein CutA</fullName>
    </submittedName>
</protein>
<comment type="caution">
    <text evidence="2">The sequence shown here is derived from an EMBL/GenBank/DDBJ whole genome shotgun (WGS) entry which is preliminary data.</text>
</comment>
<dbReference type="PANTHER" id="PTHR23419:SF8">
    <property type="entry name" value="FI09726P"/>
    <property type="match status" value="1"/>
</dbReference>
<dbReference type="InterPro" id="IPR004323">
    <property type="entry name" value="Ion_tolerance_CutA"/>
</dbReference>
<name>A0ABV7H6U9_9BURK</name>
<proteinExistence type="inferred from homology"/>
<keyword evidence="3" id="KW-1185">Reference proteome</keyword>
<dbReference type="InterPro" id="IPR011322">
    <property type="entry name" value="N-reg_PII-like_a/b"/>
</dbReference>
<sequence length="112" mass="12263">MLVVYTTVGDEAAAKRLAQTVIRAQLAACAQISRIESLYLWAGDMQQTPEWRIAFKTTEACYDAITTVLKADHPYELPQIIAVPVCAAHPEYALWVESKSIAPTTPGAANRT</sequence>
<dbReference type="PANTHER" id="PTHR23419">
    <property type="entry name" value="DIVALENT CATION TOLERANCE CUTA-RELATED"/>
    <property type="match status" value="1"/>
</dbReference>
<dbReference type="EMBL" id="JBHRTI010000004">
    <property type="protein sequence ID" value="MFC3148276.1"/>
    <property type="molecule type" value="Genomic_DNA"/>
</dbReference>
<gene>
    <name evidence="2" type="primary">cutA</name>
    <name evidence="2" type="ORF">ACFOEN_11550</name>
</gene>
<dbReference type="SUPFAM" id="SSF54913">
    <property type="entry name" value="GlnB-like"/>
    <property type="match status" value="1"/>
</dbReference>
<accession>A0ABV7H6U9</accession>
<reference evidence="3" key="1">
    <citation type="journal article" date="2019" name="Int. J. Syst. Evol. Microbiol.">
        <title>The Global Catalogue of Microorganisms (GCM) 10K type strain sequencing project: providing services to taxonomists for standard genome sequencing and annotation.</title>
        <authorList>
            <consortium name="The Broad Institute Genomics Platform"/>
            <consortium name="The Broad Institute Genome Sequencing Center for Infectious Disease"/>
            <person name="Wu L."/>
            <person name="Ma J."/>
        </authorList>
    </citation>
    <scope>NUCLEOTIDE SEQUENCE [LARGE SCALE GENOMIC DNA]</scope>
    <source>
        <strain evidence="3">KCTC 52168</strain>
    </source>
</reference>
<evidence type="ECO:0000313" key="3">
    <source>
        <dbReference type="Proteomes" id="UP001595556"/>
    </source>
</evidence>
<dbReference type="Gene3D" id="3.30.70.120">
    <property type="match status" value="1"/>
</dbReference>
<dbReference type="InterPro" id="IPR015867">
    <property type="entry name" value="N-reg_PII/ATP_PRibTrfase_C"/>
</dbReference>